<dbReference type="InterPro" id="IPR029463">
    <property type="entry name" value="Lys_MEP"/>
</dbReference>
<dbReference type="InterPro" id="IPR024079">
    <property type="entry name" value="MetalloPept_cat_dom_sf"/>
</dbReference>
<dbReference type="SMART" id="SM01351">
    <property type="entry name" value="Aspzincin_M35"/>
    <property type="match status" value="1"/>
</dbReference>
<evidence type="ECO:0000259" key="1">
    <source>
        <dbReference type="SMART" id="SM01351"/>
    </source>
</evidence>
<keyword evidence="3" id="KW-1185">Reference proteome</keyword>
<proteinExistence type="predicted"/>
<dbReference type="AlphaFoldDB" id="A0A8T3E7M6"/>
<dbReference type="OrthoDB" id="8896123at2759"/>
<name>A0A8T3E7M6_9TELE</name>
<accession>A0A8T3E7M6</accession>
<evidence type="ECO:0000313" key="3">
    <source>
        <dbReference type="Proteomes" id="UP000829720"/>
    </source>
</evidence>
<feature type="domain" description="Lysine-specific metallo-endopeptidase" evidence="1">
    <location>
        <begin position="19"/>
        <end position="200"/>
    </location>
</feature>
<protein>
    <recommendedName>
        <fullName evidence="1">Lysine-specific metallo-endopeptidase domain-containing protein</fullName>
    </recommendedName>
</protein>
<reference evidence="2" key="1">
    <citation type="submission" date="2021-01" db="EMBL/GenBank/DDBJ databases">
        <authorList>
            <person name="Zahm M."/>
            <person name="Roques C."/>
            <person name="Cabau C."/>
            <person name="Klopp C."/>
            <person name="Donnadieu C."/>
            <person name="Jouanno E."/>
            <person name="Lampietro C."/>
            <person name="Louis A."/>
            <person name="Herpin A."/>
            <person name="Echchiki A."/>
            <person name="Berthelot C."/>
            <person name="Parey E."/>
            <person name="Roest-Crollius H."/>
            <person name="Braasch I."/>
            <person name="Postlethwait J."/>
            <person name="Bobe J."/>
            <person name="Montfort J."/>
            <person name="Bouchez O."/>
            <person name="Begum T."/>
            <person name="Mejri S."/>
            <person name="Adams A."/>
            <person name="Chen W.-J."/>
            <person name="Guiguen Y."/>
        </authorList>
    </citation>
    <scope>NUCLEOTIDE SEQUENCE</scope>
    <source>
        <tissue evidence="2">Blood</tissue>
    </source>
</reference>
<evidence type="ECO:0000313" key="2">
    <source>
        <dbReference type="EMBL" id="KAI1904014.1"/>
    </source>
</evidence>
<dbReference type="Pfam" id="PF14521">
    <property type="entry name" value="Aspzincin_M35"/>
    <property type="match status" value="1"/>
</dbReference>
<sequence length="277" mass="32063">MADDSGQPLLMQWRSGYISDLSGQKARQAEEAKQAAIQIVQDALQKGFYGFPVSFYYTCSDPVDSYKFCCIPTEDFLRDLLEKLQRVVFKEDENPDESETFAYVYPGDETCTVYLCALFWNVPDYLCKDSKPGTLIHEVSHLLGTDDVTYNELLVELYEDHNTLLGWSGPMSGDTPKDLEGRPKEEVVQINANSLEYEFETMINHEGHFGNSKYSCCGETKRHSVCRHRSTGHYHLYERFPRQKREMQERLWETSPREMVRYIKMAGNVCKKVSIQH</sequence>
<dbReference type="Gene3D" id="3.40.390.10">
    <property type="entry name" value="Collagenase (Catalytic Domain)"/>
    <property type="match status" value="1"/>
</dbReference>
<dbReference type="SUPFAM" id="SSF55486">
    <property type="entry name" value="Metalloproteases ('zincins'), catalytic domain"/>
    <property type="match status" value="1"/>
</dbReference>
<gene>
    <name evidence="2" type="ORF">AGOR_G00001330</name>
</gene>
<dbReference type="GO" id="GO:0004222">
    <property type="term" value="F:metalloendopeptidase activity"/>
    <property type="evidence" value="ECO:0007669"/>
    <property type="project" value="InterPro"/>
</dbReference>
<comment type="caution">
    <text evidence="2">The sequence shown here is derived from an EMBL/GenBank/DDBJ whole genome shotgun (WGS) entry which is preliminary data.</text>
</comment>
<dbReference type="EMBL" id="JAERUA010000001">
    <property type="protein sequence ID" value="KAI1904014.1"/>
    <property type="molecule type" value="Genomic_DNA"/>
</dbReference>
<organism evidence="2 3">
    <name type="scientific">Albula goreensis</name>
    <dbReference type="NCBI Taxonomy" id="1534307"/>
    <lineage>
        <taxon>Eukaryota</taxon>
        <taxon>Metazoa</taxon>
        <taxon>Chordata</taxon>
        <taxon>Craniata</taxon>
        <taxon>Vertebrata</taxon>
        <taxon>Euteleostomi</taxon>
        <taxon>Actinopterygii</taxon>
        <taxon>Neopterygii</taxon>
        <taxon>Teleostei</taxon>
        <taxon>Albuliformes</taxon>
        <taxon>Albulidae</taxon>
        <taxon>Albula</taxon>
    </lineage>
</organism>
<dbReference type="Proteomes" id="UP000829720">
    <property type="component" value="Unassembled WGS sequence"/>
</dbReference>